<reference evidence="1" key="1">
    <citation type="submission" date="2020-03" db="EMBL/GenBank/DDBJ databases">
        <title>The deep terrestrial virosphere.</title>
        <authorList>
            <person name="Holmfeldt K."/>
            <person name="Nilsson E."/>
            <person name="Simone D."/>
            <person name="Lopez-Fernandez M."/>
            <person name="Wu X."/>
            <person name="de Brujin I."/>
            <person name="Lundin D."/>
            <person name="Andersson A."/>
            <person name="Bertilsson S."/>
            <person name="Dopson M."/>
        </authorList>
    </citation>
    <scope>NUCLEOTIDE SEQUENCE</scope>
    <source>
        <strain evidence="1">TM448A01213</strain>
        <strain evidence="2">TM448B00810</strain>
    </source>
</reference>
<evidence type="ECO:0000313" key="2">
    <source>
        <dbReference type="EMBL" id="QJH96774.1"/>
    </source>
</evidence>
<proteinExistence type="predicted"/>
<sequence length="45" mass="4885">MTTTSATFPIVRRPDGYWIEPVDAVSGERIGPYNTVAGGEAFLKL</sequence>
<dbReference type="EMBL" id="MT144662">
    <property type="protein sequence ID" value="QJH96774.1"/>
    <property type="molecule type" value="Genomic_DNA"/>
</dbReference>
<dbReference type="EMBL" id="MT144112">
    <property type="protein sequence ID" value="QJA48992.1"/>
    <property type="molecule type" value="Genomic_DNA"/>
</dbReference>
<accession>A0A6H1ZNE2</accession>
<protein>
    <submittedName>
        <fullName evidence="1">Uncharacterized protein</fullName>
    </submittedName>
</protein>
<name>A0A6H1ZNE2_9ZZZZ</name>
<evidence type="ECO:0000313" key="1">
    <source>
        <dbReference type="EMBL" id="QJA48992.1"/>
    </source>
</evidence>
<dbReference type="AlphaFoldDB" id="A0A6H1ZNE2"/>
<gene>
    <name evidence="1" type="ORF">TM448A01213_0025</name>
    <name evidence="2" type="ORF">TM448B00810_0007</name>
</gene>
<organism evidence="1">
    <name type="scientific">viral metagenome</name>
    <dbReference type="NCBI Taxonomy" id="1070528"/>
    <lineage>
        <taxon>unclassified sequences</taxon>
        <taxon>metagenomes</taxon>
        <taxon>organismal metagenomes</taxon>
    </lineage>
</organism>